<evidence type="ECO:0008006" key="6">
    <source>
        <dbReference type="Google" id="ProtNLM"/>
    </source>
</evidence>
<dbReference type="PANTHER" id="PTHR33499:SF11">
    <property type="entry name" value="NO APICAL MERISTEM-ASSOCIATED C-TERMINAL DOMAIN-CONTAINING PROTEIN"/>
    <property type="match status" value="1"/>
</dbReference>
<reference evidence="4" key="1">
    <citation type="submission" date="2022-03" db="EMBL/GenBank/DDBJ databases">
        <title>A functionally conserved STORR gene fusion in Papaver species that diverged 16.8 million years ago.</title>
        <authorList>
            <person name="Catania T."/>
        </authorList>
    </citation>
    <scope>NUCLEOTIDE SEQUENCE</scope>
    <source>
        <strain evidence="4">S-191538</strain>
    </source>
</reference>
<dbReference type="AlphaFoldDB" id="A0AA41VNA3"/>
<keyword evidence="5" id="KW-1185">Reference proteome</keyword>
<evidence type="ECO:0000256" key="1">
    <source>
        <dbReference type="SAM" id="Coils"/>
    </source>
</evidence>
<dbReference type="InterPro" id="IPR004252">
    <property type="entry name" value="Probable_transposase_24"/>
</dbReference>
<evidence type="ECO:0000313" key="4">
    <source>
        <dbReference type="EMBL" id="MCL7044213.1"/>
    </source>
</evidence>
<gene>
    <name evidence="4" type="ORF">MKW94_021963</name>
    <name evidence="3" type="ORF">MKW94_025649</name>
</gene>
<proteinExistence type="predicted"/>
<dbReference type="Pfam" id="PF03004">
    <property type="entry name" value="Transposase_24"/>
    <property type="match status" value="1"/>
</dbReference>
<dbReference type="EMBL" id="JAJJMA010201874">
    <property type="protein sequence ID" value="MCL7039498.1"/>
    <property type="molecule type" value="Genomic_DNA"/>
</dbReference>
<dbReference type="PANTHER" id="PTHR33499">
    <property type="entry name" value="OS12G0282400 PROTEIN-RELATED"/>
    <property type="match status" value="1"/>
</dbReference>
<accession>A0AA41VNA3</accession>
<keyword evidence="1" id="KW-0175">Coiled coil</keyword>
<feature type="region of interest" description="Disordered" evidence="2">
    <location>
        <begin position="1"/>
        <end position="31"/>
    </location>
</feature>
<feature type="coiled-coil region" evidence="1">
    <location>
        <begin position="289"/>
        <end position="330"/>
    </location>
</feature>
<sequence length="349" mass="39682">MAPGGPRLSRTSHAATDQLSRTDLPKIHKGRGDAINAKLNDHIRVHKTKPTINIPPGYTGPVGEWSSEFHTEIGIIIKKFAPLSTCPNWKSLNKSDIRKFHDLILEKFTIDLHVTRIQKAVNSMLSSEFRTFTSTLSNHYKKYEKDGTSREHPHHQVNQEDWESLCTWFESDKFKNLSTQGVKSREANKTKHCTGSKSFARYRYEMRDPETGEEIGQIKFYELSYCKKGVWKSPKAEENYGKMLELQAAPTPEGSVPLTEAQICEKVLGVRSGYIKGLGHGYEKPTSSSIEYNAELVEATRRADEAEKRNKELEQRVEEQQKTIDGLAADTMDIRGILRELQESRQGTN</sequence>
<name>A0AA41VNA3_PAPNU</name>
<protein>
    <recommendedName>
        <fullName evidence="6">Transposase</fullName>
    </recommendedName>
</protein>
<evidence type="ECO:0000313" key="3">
    <source>
        <dbReference type="EMBL" id="MCL7039498.1"/>
    </source>
</evidence>
<dbReference type="EMBL" id="JAJJMA010255765">
    <property type="protein sequence ID" value="MCL7044213.1"/>
    <property type="molecule type" value="Genomic_DNA"/>
</dbReference>
<organism evidence="4 5">
    <name type="scientific">Papaver nudicaule</name>
    <name type="common">Iceland poppy</name>
    <dbReference type="NCBI Taxonomy" id="74823"/>
    <lineage>
        <taxon>Eukaryota</taxon>
        <taxon>Viridiplantae</taxon>
        <taxon>Streptophyta</taxon>
        <taxon>Embryophyta</taxon>
        <taxon>Tracheophyta</taxon>
        <taxon>Spermatophyta</taxon>
        <taxon>Magnoliopsida</taxon>
        <taxon>Ranunculales</taxon>
        <taxon>Papaveraceae</taxon>
        <taxon>Papaveroideae</taxon>
        <taxon>Papaver</taxon>
    </lineage>
</organism>
<comment type="caution">
    <text evidence="4">The sequence shown here is derived from an EMBL/GenBank/DDBJ whole genome shotgun (WGS) entry which is preliminary data.</text>
</comment>
<feature type="compositionally biased region" description="Polar residues" evidence="2">
    <location>
        <begin position="9"/>
        <end position="21"/>
    </location>
</feature>
<evidence type="ECO:0000256" key="2">
    <source>
        <dbReference type="SAM" id="MobiDB-lite"/>
    </source>
</evidence>
<evidence type="ECO:0000313" key="5">
    <source>
        <dbReference type="Proteomes" id="UP001177140"/>
    </source>
</evidence>
<dbReference type="Proteomes" id="UP001177140">
    <property type="component" value="Unassembled WGS sequence"/>
</dbReference>